<keyword evidence="3 6" id="KW-0812">Transmembrane</keyword>
<dbReference type="PANTHER" id="PTHR30086:SF20">
    <property type="entry name" value="ARGININE EXPORTER PROTEIN ARGO-RELATED"/>
    <property type="match status" value="1"/>
</dbReference>
<accession>A0A5J6MUA7</accession>
<organism evidence="7 8">
    <name type="scientific">Hypericibacter terrae</name>
    <dbReference type="NCBI Taxonomy" id="2602015"/>
    <lineage>
        <taxon>Bacteria</taxon>
        <taxon>Pseudomonadati</taxon>
        <taxon>Pseudomonadota</taxon>
        <taxon>Alphaproteobacteria</taxon>
        <taxon>Rhodospirillales</taxon>
        <taxon>Dongiaceae</taxon>
        <taxon>Hypericibacter</taxon>
    </lineage>
</organism>
<dbReference type="GO" id="GO:0005886">
    <property type="term" value="C:plasma membrane"/>
    <property type="evidence" value="ECO:0007669"/>
    <property type="project" value="UniProtKB-SubCell"/>
</dbReference>
<keyword evidence="2" id="KW-1003">Cell membrane</keyword>
<proteinExistence type="predicted"/>
<gene>
    <name evidence="7" type="ORF">FRZ44_37230</name>
</gene>
<sequence length="212" mass="22270">MPSFLPDLATLLPFLAAALALNLTPGADMTMVLAQSLGRGRSAGVWAAFGVAGGSLIHSLLAAFGVSALLQQSEAAFLIVKYAGAAYLLYLAWRAATDRSGPLQAVSLPPRRAHRAFLDGVVTNLFNPKVALFILAFLPQFVDPTRGSVAGQILFLGLLFNIGGTSVLLIVALSASAARERILNSRRAVAALRWITAGLFVGLAARMALTQR</sequence>
<dbReference type="KEGG" id="htq:FRZ44_37230"/>
<feature type="transmembrane region" description="Helical" evidence="6">
    <location>
        <begin position="44"/>
        <end position="68"/>
    </location>
</feature>
<dbReference type="RefSeq" id="WP_151178577.1">
    <property type="nucleotide sequence ID" value="NZ_CP042906.1"/>
</dbReference>
<dbReference type="PIRSF" id="PIRSF006324">
    <property type="entry name" value="LeuE"/>
    <property type="match status" value="1"/>
</dbReference>
<evidence type="ECO:0000256" key="6">
    <source>
        <dbReference type="SAM" id="Phobius"/>
    </source>
</evidence>
<dbReference type="OrthoDB" id="9807053at2"/>
<protein>
    <submittedName>
        <fullName evidence="7">Threonine transporter RhtB</fullName>
    </submittedName>
</protein>
<evidence type="ECO:0000256" key="4">
    <source>
        <dbReference type="ARBA" id="ARBA00022989"/>
    </source>
</evidence>
<dbReference type="Proteomes" id="UP000326202">
    <property type="component" value="Chromosome"/>
</dbReference>
<keyword evidence="8" id="KW-1185">Reference proteome</keyword>
<dbReference type="Pfam" id="PF01810">
    <property type="entry name" value="LysE"/>
    <property type="match status" value="1"/>
</dbReference>
<dbReference type="AlphaFoldDB" id="A0A5J6MUA7"/>
<name>A0A5J6MUA7_9PROT</name>
<dbReference type="InterPro" id="IPR001123">
    <property type="entry name" value="LeuE-type"/>
</dbReference>
<dbReference type="GO" id="GO:0015171">
    <property type="term" value="F:amino acid transmembrane transporter activity"/>
    <property type="evidence" value="ECO:0007669"/>
    <property type="project" value="TreeGrafter"/>
</dbReference>
<dbReference type="PANTHER" id="PTHR30086">
    <property type="entry name" value="ARGININE EXPORTER PROTEIN ARGO"/>
    <property type="match status" value="1"/>
</dbReference>
<evidence type="ECO:0000256" key="2">
    <source>
        <dbReference type="ARBA" id="ARBA00022475"/>
    </source>
</evidence>
<feature type="transmembrane region" description="Helical" evidence="6">
    <location>
        <begin position="75"/>
        <end position="93"/>
    </location>
</feature>
<comment type="subcellular location">
    <subcellularLocation>
        <location evidence="1">Cell membrane</location>
        <topology evidence="1">Multi-pass membrane protein</topology>
    </subcellularLocation>
</comment>
<reference evidence="7 8" key="1">
    <citation type="submission" date="2019-08" db="EMBL/GenBank/DDBJ databases">
        <title>Hyperibacter terrae gen. nov., sp. nov. and Hyperibacter viscosus sp. nov., two new members in the family Rhodospirillaceae isolated from the rhizosphere of Hypericum perforatum.</title>
        <authorList>
            <person name="Noviana Z."/>
        </authorList>
    </citation>
    <scope>NUCLEOTIDE SEQUENCE [LARGE SCALE GENOMIC DNA]</scope>
    <source>
        <strain evidence="7 8">R5913</strain>
    </source>
</reference>
<evidence type="ECO:0000256" key="5">
    <source>
        <dbReference type="ARBA" id="ARBA00023136"/>
    </source>
</evidence>
<evidence type="ECO:0000256" key="3">
    <source>
        <dbReference type="ARBA" id="ARBA00022692"/>
    </source>
</evidence>
<keyword evidence="4 6" id="KW-1133">Transmembrane helix</keyword>
<keyword evidence="5 6" id="KW-0472">Membrane</keyword>
<dbReference type="EMBL" id="CP042906">
    <property type="protein sequence ID" value="QEX18416.1"/>
    <property type="molecule type" value="Genomic_DNA"/>
</dbReference>
<evidence type="ECO:0000313" key="7">
    <source>
        <dbReference type="EMBL" id="QEX18416.1"/>
    </source>
</evidence>
<evidence type="ECO:0000256" key="1">
    <source>
        <dbReference type="ARBA" id="ARBA00004651"/>
    </source>
</evidence>
<feature type="transmembrane region" description="Helical" evidence="6">
    <location>
        <begin position="190"/>
        <end position="209"/>
    </location>
</feature>
<feature type="transmembrane region" description="Helical" evidence="6">
    <location>
        <begin position="153"/>
        <end position="178"/>
    </location>
</feature>
<evidence type="ECO:0000313" key="8">
    <source>
        <dbReference type="Proteomes" id="UP000326202"/>
    </source>
</evidence>